<keyword evidence="2" id="KW-1185">Reference proteome</keyword>
<protein>
    <submittedName>
        <fullName evidence="1">Uncharacterized protein</fullName>
    </submittedName>
</protein>
<sequence length="64" mass="7089">MSLGFDGLDLSKLGFIKKKTEIITSSLSKMERVCYNLQVRGGEYGCSKIPLSITESSNEDQMPN</sequence>
<reference evidence="1" key="1">
    <citation type="submission" date="2022-04" db="EMBL/GenBank/DDBJ databases">
        <title>Genome of the entomopathogenic fungus Entomophthora muscae.</title>
        <authorList>
            <person name="Elya C."/>
            <person name="Lovett B.R."/>
            <person name="Lee E."/>
            <person name="Macias A.M."/>
            <person name="Hajek A.E."/>
            <person name="De Bivort B.L."/>
            <person name="Kasson M.T."/>
            <person name="De Fine Licht H.H."/>
            <person name="Stajich J.E."/>
        </authorList>
    </citation>
    <scope>NUCLEOTIDE SEQUENCE</scope>
    <source>
        <strain evidence="1">Berkeley</strain>
    </source>
</reference>
<dbReference type="EMBL" id="QTSX02005093">
    <property type="protein sequence ID" value="KAJ9061135.1"/>
    <property type="molecule type" value="Genomic_DNA"/>
</dbReference>
<organism evidence="1 2">
    <name type="scientific">Entomophthora muscae</name>
    <dbReference type="NCBI Taxonomy" id="34485"/>
    <lineage>
        <taxon>Eukaryota</taxon>
        <taxon>Fungi</taxon>
        <taxon>Fungi incertae sedis</taxon>
        <taxon>Zoopagomycota</taxon>
        <taxon>Entomophthoromycotina</taxon>
        <taxon>Entomophthoromycetes</taxon>
        <taxon>Entomophthorales</taxon>
        <taxon>Entomophthoraceae</taxon>
        <taxon>Entomophthora</taxon>
    </lineage>
</organism>
<comment type="caution">
    <text evidence="1">The sequence shown here is derived from an EMBL/GenBank/DDBJ whole genome shotgun (WGS) entry which is preliminary data.</text>
</comment>
<proteinExistence type="predicted"/>
<dbReference type="Proteomes" id="UP001165960">
    <property type="component" value="Unassembled WGS sequence"/>
</dbReference>
<accession>A0ACC2SFL7</accession>
<gene>
    <name evidence="1" type="ORF">DSO57_1023480</name>
</gene>
<name>A0ACC2SFL7_9FUNG</name>
<evidence type="ECO:0000313" key="1">
    <source>
        <dbReference type="EMBL" id="KAJ9061135.1"/>
    </source>
</evidence>
<evidence type="ECO:0000313" key="2">
    <source>
        <dbReference type="Proteomes" id="UP001165960"/>
    </source>
</evidence>